<evidence type="ECO:0000313" key="2">
    <source>
        <dbReference type="Proteomes" id="UP000308133"/>
    </source>
</evidence>
<organism evidence="1 2">
    <name type="scientific">Elsinoe australis</name>
    <dbReference type="NCBI Taxonomy" id="40998"/>
    <lineage>
        <taxon>Eukaryota</taxon>
        <taxon>Fungi</taxon>
        <taxon>Dikarya</taxon>
        <taxon>Ascomycota</taxon>
        <taxon>Pezizomycotina</taxon>
        <taxon>Dothideomycetes</taxon>
        <taxon>Dothideomycetidae</taxon>
        <taxon>Myriangiales</taxon>
        <taxon>Elsinoaceae</taxon>
        <taxon>Elsinoe</taxon>
    </lineage>
</organism>
<proteinExistence type="predicted"/>
<dbReference type="AlphaFoldDB" id="A0A4U7AX46"/>
<dbReference type="EMBL" id="PTQR01000057">
    <property type="protein sequence ID" value="TKX23123.1"/>
    <property type="molecule type" value="Genomic_DNA"/>
</dbReference>
<evidence type="ECO:0000313" key="1">
    <source>
        <dbReference type="EMBL" id="TKX23123.1"/>
    </source>
</evidence>
<reference evidence="1 2" key="1">
    <citation type="submission" date="2018-02" db="EMBL/GenBank/DDBJ databases">
        <title>Draft genome sequences of Elsinoe sp., causing black scab on jojoba.</title>
        <authorList>
            <person name="Stodart B."/>
            <person name="Jeffress S."/>
            <person name="Ash G."/>
            <person name="Arun Chinnappa K."/>
        </authorList>
    </citation>
    <scope>NUCLEOTIDE SEQUENCE [LARGE SCALE GENOMIC DNA]</scope>
    <source>
        <strain evidence="1 2">Hillstone_2</strain>
    </source>
</reference>
<protein>
    <submittedName>
        <fullName evidence="1">Uncharacterized protein</fullName>
    </submittedName>
</protein>
<comment type="caution">
    <text evidence="1">The sequence shown here is derived from an EMBL/GenBank/DDBJ whole genome shotgun (WGS) entry which is preliminary data.</text>
</comment>
<dbReference type="Proteomes" id="UP000308133">
    <property type="component" value="Unassembled WGS sequence"/>
</dbReference>
<accession>A0A4U7AX46</accession>
<name>A0A4U7AX46_9PEZI</name>
<gene>
    <name evidence="1" type="ORF">C1H76_4671</name>
</gene>
<sequence>MNPSKSVSTEGLGEHLLKRRLAPQPNHHTAEPQAAILTRHEKHHSPSRDITQLQHHRNTSAFDKAAFVQTIEDRDVIKPPVTFPLFDLPPEICRMVYKQVWKNAQNHSRVIEIVPPLPLRLSRRVGATVCPDLWALSLTCKAIHRETIQLVYEGITFGFLPCTGAGCPHTLKPWNPSGIQHGRISDLCVGLHLIPGVSKVFRDIMVHCSWGKFLDSLDILITGYTEDDGDVEELLQEEYEALQLLWPQIVFERRVDITIDEPDSVWQEMFDEMEETRLRRLYPIEEEAEVGNSEGRTGEEK</sequence>